<keyword evidence="2" id="KW-1185">Reference proteome</keyword>
<evidence type="ECO:0000313" key="1">
    <source>
        <dbReference type="EMBL" id="MBK1703128.1"/>
    </source>
</evidence>
<evidence type="ECO:0000313" key="2">
    <source>
        <dbReference type="Proteomes" id="UP001296776"/>
    </source>
</evidence>
<organism evidence="1 2">
    <name type="scientific">Halochromatium glycolicum</name>
    <dbReference type="NCBI Taxonomy" id="85075"/>
    <lineage>
        <taxon>Bacteria</taxon>
        <taxon>Pseudomonadati</taxon>
        <taxon>Pseudomonadota</taxon>
        <taxon>Gammaproteobacteria</taxon>
        <taxon>Chromatiales</taxon>
        <taxon>Chromatiaceae</taxon>
        <taxon>Halochromatium</taxon>
    </lineage>
</organism>
<gene>
    <name evidence="1" type="ORF">CKO40_00820</name>
</gene>
<name>A0AAJ0X8J6_9GAMM</name>
<sequence length="165" mass="18287">MLLIIGCTTGRPPDDLDRVFVEVRPLDYARRLCRLEPMLERHTCMTEVVSHYREVRGRDRPAQDATEGPFVAFIDDVLYRGRYVSNPFAAAFTVSDGATICRGRYSAFAGDTKPIFRVHCSDGRQGQAQIVLDQTGRNGIGRLSMANGMAGDILFGDAAIPEGFR</sequence>
<protein>
    <submittedName>
        <fullName evidence="1">Uncharacterized protein</fullName>
    </submittedName>
</protein>
<dbReference type="AlphaFoldDB" id="A0AAJ0X8J6"/>
<reference evidence="1" key="1">
    <citation type="submission" date="2017-08" db="EMBL/GenBank/DDBJ databases">
        <authorList>
            <person name="Imhoff J.F."/>
            <person name="Rahn T."/>
            <person name="Kuenzel S."/>
            <person name="Neulinger S.C."/>
        </authorList>
    </citation>
    <scope>NUCLEOTIDE SEQUENCE</scope>
    <source>
        <strain evidence="1">DSM 11080</strain>
    </source>
</reference>
<accession>A0AAJ0X8J6</accession>
<proteinExistence type="predicted"/>
<comment type="caution">
    <text evidence="1">The sequence shown here is derived from an EMBL/GenBank/DDBJ whole genome shotgun (WGS) entry which is preliminary data.</text>
</comment>
<reference evidence="1" key="2">
    <citation type="journal article" date="2020" name="Microorganisms">
        <title>Osmotic Adaptation and Compatible Solute Biosynthesis of Phototrophic Bacteria as Revealed from Genome Analyses.</title>
        <authorList>
            <person name="Imhoff J.F."/>
            <person name="Rahn T."/>
            <person name="Kunzel S."/>
            <person name="Keller A."/>
            <person name="Neulinger S.C."/>
        </authorList>
    </citation>
    <scope>NUCLEOTIDE SEQUENCE</scope>
    <source>
        <strain evidence="1">DSM 11080</strain>
    </source>
</reference>
<dbReference type="EMBL" id="NRSJ01000001">
    <property type="protein sequence ID" value="MBK1703128.1"/>
    <property type="molecule type" value="Genomic_DNA"/>
</dbReference>
<dbReference type="Proteomes" id="UP001296776">
    <property type="component" value="Unassembled WGS sequence"/>
</dbReference>